<dbReference type="EMBL" id="MHCS01000020">
    <property type="protein sequence ID" value="OGY26515.1"/>
    <property type="molecule type" value="Genomic_DNA"/>
</dbReference>
<dbReference type="PANTHER" id="PTHR34070:SF1">
    <property type="entry name" value="DNA ALKYLATION REPAIR PROTEIN"/>
    <property type="match status" value="1"/>
</dbReference>
<dbReference type="CDD" id="cd06561">
    <property type="entry name" value="AlkD_like"/>
    <property type="match status" value="1"/>
</dbReference>
<organism evidence="1 2">
    <name type="scientific">Candidatus Woykebacteria bacterium RBG_16_43_9</name>
    <dbReference type="NCBI Taxonomy" id="1802596"/>
    <lineage>
        <taxon>Bacteria</taxon>
        <taxon>Candidatus Woykeibacteriota</taxon>
    </lineage>
</organism>
<proteinExistence type="predicted"/>
<accession>A0A1G1WFP0</accession>
<dbReference type="Proteomes" id="UP000176389">
    <property type="component" value="Unassembled WGS sequence"/>
</dbReference>
<name>A0A1G1WFP0_9BACT</name>
<dbReference type="InterPro" id="IPR016024">
    <property type="entry name" value="ARM-type_fold"/>
</dbReference>
<evidence type="ECO:0000313" key="1">
    <source>
        <dbReference type="EMBL" id="OGY26515.1"/>
    </source>
</evidence>
<dbReference type="SUPFAM" id="SSF48371">
    <property type="entry name" value="ARM repeat"/>
    <property type="match status" value="1"/>
</dbReference>
<dbReference type="STRING" id="1802596.A2Z11_00840"/>
<reference evidence="1 2" key="1">
    <citation type="journal article" date="2016" name="Nat. Commun.">
        <title>Thousands of microbial genomes shed light on interconnected biogeochemical processes in an aquifer system.</title>
        <authorList>
            <person name="Anantharaman K."/>
            <person name="Brown C.T."/>
            <person name="Hug L.A."/>
            <person name="Sharon I."/>
            <person name="Castelle C.J."/>
            <person name="Probst A.J."/>
            <person name="Thomas B.C."/>
            <person name="Singh A."/>
            <person name="Wilkins M.J."/>
            <person name="Karaoz U."/>
            <person name="Brodie E.L."/>
            <person name="Williams K.H."/>
            <person name="Hubbard S.S."/>
            <person name="Banfield J.F."/>
        </authorList>
    </citation>
    <scope>NUCLEOTIDE SEQUENCE [LARGE SCALE GENOMIC DNA]</scope>
</reference>
<dbReference type="PANTHER" id="PTHR34070">
    <property type="entry name" value="ARMADILLO-TYPE FOLD"/>
    <property type="match status" value="1"/>
</dbReference>
<protein>
    <submittedName>
        <fullName evidence="1">DNA alkylation repair protein</fullName>
    </submittedName>
</protein>
<evidence type="ECO:0000313" key="2">
    <source>
        <dbReference type="Proteomes" id="UP000176389"/>
    </source>
</evidence>
<dbReference type="InterPro" id="IPR014825">
    <property type="entry name" value="DNA_alkylation"/>
</dbReference>
<dbReference type="Pfam" id="PF08713">
    <property type="entry name" value="DNA_alkylation"/>
    <property type="match status" value="1"/>
</dbReference>
<comment type="caution">
    <text evidence="1">The sequence shown here is derived from an EMBL/GenBank/DDBJ whole genome shotgun (WGS) entry which is preliminary data.</text>
</comment>
<gene>
    <name evidence="1" type="ORF">A2Z11_00840</name>
</gene>
<dbReference type="Gene3D" id="1.25.10.90">
    <property type="match status" value="1"/>
</dbReference>
<sequence>MRKGSLIKILKADLRRVASSERAKNLARFFKTGPGQYGEGDQFIGVTVPQSRTVAKKYKDLPFEEIPTLLHSRIHEERLAALLILIEQFKVADQRNDEKTREKIYRFYLDNTEYINNWDLIDLSAEKIIGPYLEDKPKDVLKKLAKSVSLWERRIAVLSTFHFIKQGEPKHTLEIAAILLRDKHDLIHKAVGWMLREVGKTCGEKILTDFLDKHASTMPRTMLRYAIEKFPEEKRQKYL</sequence>
<dbReference type="AlphaFoldDB" id="A0A1G1WFP0"/>